<evidence type="ECO:0000313" key="2">
    <source>
        <dbReference type="Proteomes" id="UP000028013"/>
    </source>
</evidence>
<dbReference type="AlphaFoldDB" id="A0A078S167"/>
<gene>
    <name evidence="1" type="ORF">M094_2109</name>
</gene>
<sequence length="42" mass="4999">MYCQSLKPFNNLKITKGSLHPETNNSYLCLFKYSKKQYLLIK</sequence>
<reference evidence="1 2" key="1">
    <citation type="submission" date="2014-04" db="EMBL/GenBank/DDBJ databases">
        <authorList>
            <person name="Sears C."/>
            <person name="Carroll K."/>
            <person name="Sack B.R."/>
            <person name="Qadri F."/>
            <person name="Myers L.L."/>
            <person name="Chung G.-T."/>
            <person name="Escheverria P."/>
            <person name="Fraser C.M."/>
            <person name="Sadzewicz L."/>
            <person name="Shefchek K.A."/>
            <person name="Tallon L."/>
            <person name="Das S.P."/>
            <person name="Daugherty S."/>
            <person name="Mongodin E.F."/>
        </authorList>
    </citation>
    <scope>NUCLEOTIDE SEQUENCE [LARGE SCALE GENOMIC DNA]</scope>
    <source>
        <strain evidence="1 2">3978 T3 ii</strain>
    </source>
</reference>
<dbReference type="EMBL" id="JNHN01000178">
    <property type="protein sequence ID" value="KDS49125.1"/>
    <property type="molecule type" value="Genomic_DNA"/>
</dbReference>
<comment type="caution">
    <text evidence="1">The sequence shown here is derived from an EMBL/GenBank/DDBJ whole genome shotgun (WGS) entry which is preliminary data.</text>
</comment>
<evidence type="ECO:0000313" key="1">
    <source>
        <dbReference type="EMBL" id="KDS49125.1"/>
    </source>
</evidence>
<protein>
    <submittedName>
        <fullName evidence="1">Uncharacterized protein</fullName>
    </submittedName>
</protein>
<accession>A0A078S167</accession>
<name>A0A078S167_BACUN</name>
<organism evidence="1 2">
    <name type="scientific">Bacteroides uniformis str. 3978 T3 ii</name>
    <dbReference type="NCBI Taxonomy" id="1339349"/>
    <lineage>
        <taxon>Bacteria</taxon>
        <taxon>Pseudomonadati</taxon>
        <taxon>Bacteroidota</taxon>
        <taxon>Bacteroidia</taxon>
        <taxon>Bacteroidales</taxon>
        <taxon>Bacteroidaceae</taxon>
        <taxon>Bacteroides</taxon>
    </lineage>
</organism>
<proteinExistence type="predicted"/>
<dbReference type="Proteomes" id="UP000028013">
    <property type="component" value="Unassembled WGS sequence"/>
</dbReference>